<organism evidence="2 3">
    <name type="scientific">Batillaria attramentaria</name>
    <dbReference type="NCBI Taxonomy" id="370345"/>
    <lineage>
        <taxon>Eukaryota</taxon>
        <taxon>Metazoa</taxon>
        <taxon>Spiralia</taxon>
        <taxon>Lophotrochozoa</taxon>
        <taxon>Mollusca</taxon>
        <taxon>Gastropoda</taxon>
        <taxon>Caenogastropoda</taxon>
        <taxon>Sorbeoconcha</taxon>
        <taxon>Cerithioidea</taxon>
        <taxon>Batillariidae</taxon>
        <taxon>Batillaria</taxon>
    </lineage>
</organism>
<reference evidence="2 3" key="1">
    <citation type="journal article" date="2023" name="Sci. Data">
        <title>Genome assembly of the Korean intertidal mud-creeper Batillaria attramentaria.</title>
        <authorList>
            <person name="Patra A.K."/>
            <person name="Ho P.T."/>
            <person name="Jun S."/>
            <person name="Lee S.J."/>
            <person name="Kim Y."/>
            <person name="Won Y.J."/>
        </authorList>
    </citation>
    <scope>NUCLEOTIDE SEQUENCE [LARGE SCALE GENOMIC DNA]</scope>
    <source>
        <strain evidence="2">Wonlab-2016</strain>
    </source>
</reference>
<feature type="compositionally biased region" description="Polar residues" evidence="1">
    <location>
        <begin position="19"/>
        <end position="47"/>
    </location>
</feature>
<comment type="caution">
    <text evidence="2">The sequence shown here is derived from an EMBL/GenBank/DDBJ whole genome shotgun (WGS) entry which is preliminary data.</text>
</comment>
<dbReference type="Proteomes" id="UP001519460">
    <property type="component" value="Unassembled WGS sequence"/>
</dbReference>
<name>A0ABD0KEV5_9CAEN</name>
<accession>A0ABD0KEV5</accession>
<feature type="region of interest" description="Disordered" evidence="1">
    <location>
        <begin position="1"/>
        <end position="47"/>
    </location>
</feature>
<protein>
    <submittedName>
        <fullName evidence="2">Uncharacterized protein</fullName>
    </submittedName>
</protein>
<keyword evidence="3" id="KW-1185">Reference proteome</keyword>
<dbReference type="AlphaFoldDB" id="A0ABD0KEV5"/>
<evidence type="ECO:0000256" key="1">
    <source>
        <dbReference type="SAM" id="MobiDB-lite"/>
    </source>
</evidence>
<gene>
    <name evidence="2" type="ORF">BaRGS_00023128</name>
</gene>
<proteinExistence type="predicted"/>
<sequence>MYRHEGRGVAHSGGGVLTSRPQAKKQQPMTTIRSPVNVTPNPRPVSSSWPISRGAAFFISPENINIPRKAVTAAERDTTVSTRTHTRMTSILAAKRIPFQSQGNYSNRHKNWDLQKTFIVEKPFNLRGQDSWCCQDSDLP</sequence>
<dbReference type="EMBL" id="JACVVK020000191">
    <property type="protein sequence ID" value="KAK7485679.1"/>
    <property type="molecule type" value="Genomic_DNA"/>
</dbReference>
<evidence type="ECO:0000313" key="2">
    <source>
        <dbReference type="EMBL" id="KAK7485679.1"/>
    </source>
</evidence>
<evidence type="ECO:0000313" key="3">
    <source>
        <dbReference type="Proteomes" id="UP001519460"/>
    </source>
</evidence>